<keyword evidence="3" id="KW-0949">S-adenosyl-L-methionine</keyword>
<feature type="domain" description="DTW" evidence="6">
    <location>
        <begin position="3"/>
        <end position="206"/>
    </location>
</feature>
<evidence type="ECO:0000313" key="7">
    <source>
        <dbReference type="EMBL" id="GGY70425.1"/>
    </source>
</evidence>
<evidence type="ECO:0000313" key="8">
    <source>
        <dbReference type="Proteomes" id="UP000619761"/>
    </source>
</evidence>
<sequence>MTKRPSCKLCLRPLKTCICKHIRSVNNLVSLVILQHPQEVHEVKNSGRLAHLCLKNSQIHMGENFGDDFFQQLRNDQYYDLLLYPETPEEKSLGIITPPQVENWRINNDQNPNVFKSLRLWVLDATWRKSRKMLYLNPALQTMPRLCLDNCPPSLYTIRKAHSENQLSSLEASCYALQKLEAGKVDYSPVLKAFADFVAEQHSFVSLFQLPSSL</sequence>
<keyword evidence="2" id="KW-0808">Transferase</keyword>
<dbReference type="PANTHER" id="PTHR21392">
    <property type="entry name" value="TRNA-URIDINE AMINOCARBOXYPROPYLTRANSFERASE 2"/>
    <property type="match status" value="1"/>
</dbReference>
<name>A0ABQ3B0S2_9GAMM</name>
<evidence type="ECO:0000256" key="3">
    <source>
        <dbReference type="ARBA" id="ARBA00022691"/>
    </source>
</evidence>
<dbReference type="SMART" id="SM01144">
    <property type="entry name" value="DTW"/>
    <property type="match status" value="1"/>
</dbReference>
<evidence type="ECO:0000259" key="6">
    <source>
        <dbReference type="SMART" id="SM01144"/>
    </source>
</evidence>
<dbReference type="EC" id="2.5.1.25" evidence="1"/>
<dbReference type="EMBL" id="BMYZ01000001">
    <property type="protein sequence ID" value="GGY70425.1"/>
    <property type="molecule type" value="Genomic_DNA"/>
</dbReference>
<reference evidence="8" key="1">
    <citation type="journal article" date="2019" name="Int. J. Syst. Evol. Microbiol.">
        <title>The Global Catalogue of Microorganisms (GCM) 10K type strain sequencing project: providing services to taxonomists for standard genome sequencing and annotation.</title>
        <authorList>
            <consortium name="The Broad Institute Genomics Platform"/>
            <consortium name="The Broad Institute Genome Sequencing Center for Infectious Disease"/>
            <person name="Wu L."/>
            <person name="Ma J."/>
        </authorList>
    </citation>
    <scope>NUCLEOTIDE SEQUENCE [LARGE SCALE GENOMIC DNA]</scope>
    <source>
        <strain evidence="8">KCTC 32239</strain>
    </source>
</reference>
<evidence type="ECO:0000256" key="4">
    <source>
        <dbReference type="ARBA" id="ARBA00022694"/>
    </source>
</evidence>
<comment type="similarity">
    <text evidence="5">Belongs to the TDD superfamily. DTWD2 family.</text>
</comment>
<proteinExistence type="inferred from homology"/>
<dbReference type="RefSeq" id="WP_189416962.1">
    <property type="nucleotide sequence ID" value="NZ_BMYZ01000001.1"/>
</dbReference>
<evidence type="ECO:0000256" key="1">
    <source>
        <dbReference type="ARBA" id="ARBA00012386"/>
    </source>
</evidence>
<protein>
    <recommendedName>
        <fullName evidence="1">tRNA-uridine aminocarboxypropyltransferase</fullName>
        <ecNumber evidence="1">2.5.1.25</ecNumber>
    </recommendedName>
</protein>
<evidence type="ECO:0000256" key="2">
    <source>
        <dbReference type="ARBA" id="ARBA00022679"/>
    </source>
</evidence>
<accession>A0ABQ3B0S2</accession>
<dbReference type="Pfam" id="PF03942">
    <property type="entry name" value="DTW"/>
    <property type="match status" value="1"/>
</dbReference>
<dbReference type="PANTHER" id="PTHR21392:SF0">
    <property type="entry name" value="TRNA-URIDINE AMINOCARBOXYPROPYLTRANSFERASE 2"/>
    <property type="match status" value="1"/>
</dbReference>
<dbReference type="InterPro" id="IPR039262">
    <property type="entry name" value="DTWD2/TAPT"/>
</dbReference>
<organism evidence="7 8">
    <name type="scientific">Cellvibrio zantedeschiae</name>
    <dbReference type="NCBI Taxonomy" id="1237077"/>
    <lineage>
        <taxon>Bacteria</taxon>
        <taxon>Pseudomonadati</taxon>
        <taxon>Pseudomonadota</taxon>
        <taxon>Gammaproteobacteria</taxon>
        <taxon>Cellvibrionales</taxon>
        <taxon>Cellvibrionaceae</taxon>
        <taxon>Cellvibrio</taxon>
    </lineage>
</organism>
<keyword evidence="8" id="KW-1185">Reference proteome</keyword>
<dbReference type="InterPro" id="IPR005636">
    <property type="entry name" value="DTW"/>
</dbReference>
<gene>
    <name evidence="7" type="ORF">GCM10011613_13600</name>
</gene>
<dbReference type="Proteomes" id="UP000619761">
    <property type="component" value="Unassembled WGS sequence"/>
</dbReference>
<comment type="caution">
    <text evidence="7">The sequence shown here is derived from an EMBL/GenBank/DDBJ whole genome shotgun (WGS) entry which is preliminary data.</text>
</comment>
<evidence type="ECO:0000256" key="5">
    <source>
        <dbReference type="ARBA" id="ARBA00034489"/>
    </source>
</evidence>
<keyword evidence="4" id="KW-0819">tRNA processing</keyword>